<keyword evidence="3" id="KW-0813">Transport</keyword>
<dbReference type="InterPro" id="IPR001734">
    <property type="entry name" value="Na/solute_symporter"/>
</dbReference>
<evidence type="ECO:0008006" key="15">
    <source>
        <dbReference type="Google" id="ProtNLM"/>
    </source>
</evidence>
<evidence type="ECO:0000256" key="4">
    <source>
        <dbReference type="ARBA" id="ARBA00022475"/>
    </source>
</evidence>
<feature type="transmembrane region" description="Helical" evidence="12">
    <location>
        <begin position="520"/>
        <end position="545"/>
    </location>
</feature>
<evidence type="ECO:0000256" key="6">
    <source>
        <dbReference type="ARBA" id="ARBA00022989"/>
    </source>
</evidence>
<evidence type="ECO:0000256" key="9">
    <source>
        <dbReference type="ARBA" id="ARBA00023136"/>
    </source>
</evidence>
<keyword evidence="10" id="KW-0739">Sodium transport</keyword>
<sequence>MTYAIRGFHYADYIVFVTTIAISIGIGIYYAFAGSKMGTTSEYLVGSRSMKIIPVTLSLMVSFESSIMMLGFPAEVYTHGMMFWFTCFGFGFTMLIGSRLIVPLIHPLKITSVYEYLELRFKSKTVRTIGSSLALLNTVIYMGIVLFGPAIALQAVMGFPLVVSMSVVACASVLYTSIGGFKAVVWTDVFQTFIMLLGIFSVLIKGTIDIGGPSEVFRMGKEGGRLEIWNFDPDPTIRHTFWVLTIGVTLRSFGLAVGQAAIQRISSTPTQKKANWVMGVAGPLFFVTMSLATLEGLIAYAYYRKKGCDPLASGQITNPNQVMPLLVMDIFDSLPGMPGLFMASLFSASLSTLSSGLSACSAQTVEDYILPYMKPKSERTKTILAKLSVVGFGIISVGVSILISTVGGSLSQIGFSLMASFAGPVTGVILLAMLFPFANRKGAIVGVIVSVCFTFWIAAGSYMSPTLMKTPRLPPAPVDNCPVGNFTINPYNYTNIALQKIEDFKHYEPKGLDKLYSVSYLWLGGIAIITVFGIGSIISWCTGCIKPKDTDAKYTIPIFDRFFCCLPECILKPLRCGIDYSKRMSSKLRDNYDVIIQLDTNEAEKKQSTDKINLEHV</sequence>
<evidence type="ECO:0000256" key="10">
    <source>
        <dbReference type="ARBA" id="ARBA00023201"/>
    </source>
</evidence>
<evidence type="ECO:0000256" key="7">
    <source>
        <dbReference type="ARBA" id="ARBA00023053"/>
    </source>
</evidence>
<dbReference type="EMBL" id="JAZGQO010000001">
    <property type="protein sequence ID" value="KAK6195839.1"/>
    <property type="molecule type" value="Genomic_DNA"/>
</dbReference>
<dbReference type="Gene3D" id="1.20.1730.10">
    <property type="entry name" value="Sodium/glucose cotransporter"/>
    <property type="match status" value="1"/>
</dbReference>
<feature type="transmembrane region" description="Helical" evidence="12">
    <location>
        <begin position="82"/>
        <end position="105"/>
    </location>
</feature>
<dbReference type="NCBIfam" id="TIGR00813">
    <property type="entry name" value="sss"/>
    <property type="match status" value="1"/>
</dbReference>
<feature type="transmembrane region" description="Helical" evidence="12">
    <location>
        <begin position="157"/>
        <end position="176"/>
    </location>
</feature>
<dbReference type="PANTHER" id="PTHR42985">
    <property type="entry name" value="SODIUM-COUPLED MONOCARBOXYLATE TRANSPORTER"/>
    <property type="match status" value="1"/>
</dbReference>
<keyword evidence="7" id="KW-0915">Sodium</keyword>
<keyword evidence="6 12" id="KW-1133">Transmembrane helix</keyword>
<feature type="transmembrane region" description="Helical" evidence="12">
    <location>
        <begin position="274"/>
        <end position="303"/>
    </location>
</feature>
<comment type="subcellular location">
    <subcellularLocation>
        <location evidence="1">Cell membrane</location>
        <topology evidence="1">Multi-pass membrane protein</topology>
    </subcellularLocation>
</comment>
<evidence type="ECO:0000256" key="5">
    <source>
        <dbReference type="ARBA" id="ARBA00022692"/>
    </source>
</evidence>
<feature type="transmembrane region" description="Helical" evidence="12">
    <location>
        <begin position="183"/>
        <end position="204"/>
    </location>
</feature>
<evidence type="ECO:0000256" key="1">
    <source>
        <dbReference type="ARBA" id="ARBA00004651"/>
    </source>
</evidence>
<dbReference type="GO" id="GO:0005886">
    <property type="term" value="C:plasma membrane"/>
    <property type="evidence" value="ECO:0007669"/>
    <property type="project" value="UniProtKB-SubCell"/>
</dbReference>
<keyword evidence="9 12" id="KW-0472">Membrane</keyword>
<feature type="transmembrane region" description="Helical" evidence="12">
    <location>
        <begin position="413"/>
        <end position="435"/>
    </location>
</feature>
<evidence type="ECO:0000256" key="12">
    <source>
        <dbReference type="SAM" id="Phobius"/>
    </source>
</evidence>
<dbReference type="Pfam" id="PF00474">
    <property type="entry name" value="SSF"/>
    <property type="match status" value="1"/>
</dbReference>
<gene>
    <name evidence="13" type="ORF">SNE40_001184</name>
</gene>
<feature type="transmembrane region" description="Helical" evidence="12">
    <location>
        <begin position="442"/>
        <end position="463"/>
    </location>
</feature>
<keyword evidence="5 12" id="KW-0812">Transmembrane</keyword>
<evidence type="ECO:0000256" key="8">
    <source>
        <dbReference type="ARBA" id="ARBA00023065"/>
    </source>
</evidence>
<name>A0AAN8QHT2_PATCE</name>
<reference evidence="13 14" key="1">
    <citation type="submission" date="2024-01" db="EMBL/GenBank/DDBJ databases">
        <title>The genome of the rayed Mediterranean limpet Patella caerulea (Linnaeus, 1758).</title>
        <authorList>
            <person name="Anh-Thu Weber A."/>
            <person name="Halstead-Nussloch G."/>
        </authorList>
    </citation>
    <scope>NUCLEOTIDE SEQUENCE [LARGE SCALE GENOMIC DNA]</scope>
    <source>
        <strain evidence="13">AATW-2023a</strain>
        <tissue evidence="13">Whole specimen</tissue>
    </source>
</reference>
<dbReference type="Proteomes" id="UP001347796">
    <property type="component" value="Unassembled WGS sequence"/>
</dbReference>
<keyword evidence="14" id="KW-1185">Reference proteome</keyword>
<proteinExistence type="inferred from homology"/>
<accession>A0AAN8QHT2</accession>
<evidence type="ECO:0000256" key="11">
    <source>
        <dbReference type="RuleBase" id="RU362091"/>
    </source>
</evidence>
<feature type="transmembrane region" description="Helical" evidence="12">
    <location>
        <begin position="383"/>
        <end position="407"/>
    </location>
</feature>
<dbReference type="CDD" id="cd11492">
    <property type="entry name" value="SLC5sbd_NIS-SMVT"/>
    <property type="match status" value="1"/>
</dbReference>
<dbReference type="GO" id="GO:0006814">
    <property type="term" value="P:sodium ion transport"/>
    <property type="evidence" value="ECO:0007669"/>
    <property type="project" value="UniProtKB-KW"/>
</dbReference>
<dbReference type="GO" id="GO:0015293">
    <property type="term" value="F:symporter activity"/>
    <property type="evidence" value="ECO:0007669"/>
    <property type="project" value="TreeGrafter"/>
</dbReference>
<dbReference type="InterPro" id="IPR051163">
    <property type="entry name" value="Sodium:Solute_Symporter_SSF"/>
</dbReference>
<dbReference type="AlphaFoldDB" id="A0AAN8QHT2"/>
<organism evidence="13 14">
    <name type="scientific">Patella caerulea</name>
    <name type="common">Rayed Mediterranean limpet</name>
    <dbReference type="NCBI Taxonomy" id="87958"/>
    <lineage>
        <taxon>Eukaryota</taxon>
        <taxon>Metazoa</taxon>
        <taxon>Spiralia</taxon>
        <taxon>Lophotrochozoa</taxon>
        <taxon>Mollusca</taxon>
        <taxon>Gastropoda</taxon>
        <taxon>Patellogastropoda</taxon>
        <taxon>Patelloidea</taxon>
        <taxon>Patellidae</taxon>
        <taxon>Patella</taxon>
    </lineage>
</organism>
<protein>
    <recommendedName>
        <fullName evidence="15">Sodium-coupled monocarboxylate transporter 1</fullName>
    </recommendedName>
</protein>
<comment type="similarity">
    <text evidence="2 11">Belongs to the sodium:solute symporter (SSF) (TC 2.A.21) family.</text>
</comment>
<dbReference type="InterPro" id="IPR038377">
    <property type="entry name" value="Na/Glc_symporter_sf"/>
</dbReference>
<comment type="caution">
    <text evidence="13">The sequence shown here is derived from an EMBL/GenBank/DDBJ whole genome shotgun (WGS) entry which is preliminary data.</text>
</comment>
<dbReference type="PROSITE" id="PS50283">
    <property type="entry name" value="NA_SOLUT_SYMP_3"/>
    <property type="match status" value="1"/>
</dbReference>
<evidence type="ECO:0000313" key="14">
    <source>
        <dbReference type="Proteomes" id="UP001347796"/>
    </source>
</evidence>
<feature type="transmembrane region" description="Helical" evidence="12">
    <location>
        <begin position="13"/>
        <end position="32"/>
    </location>
</feature>
<keyword evidence="4" id="KW-1003">Cell membrane</keyword>
<evidence type="ECO:0000256" key="2">
    <source>
        <dbReference type="ARBA" id="ARBA00006434"/>
    </source>
</evidence>
<feature type="transmembrane region" description="Helical" evidence="12">
    <location>
        <begin position="340"/>
        <end position="362"/>
    </location>
</feature>
<evidence type="ECO:0000256" key="3">
    <source>
        <dbReference type="ARBA" id="ARBA00022448"/>
    </source>
</evidence>
<feature type="transmembrane region" description="Helical" evidence="12">
    <location>
        <begin position="241"/>
        <end position="262"/>
    </location>
</feature>
<dbReference type="PANTHER" id="PTHR42985:SF40">
    <property type="entry name" value="LD47995P-RELATED"/>
    <property type="match status" value="1"/>
</dbReference>
<evidence type="ECO:0000313" key="13">
    <source>
        <dbReference type="EMBL" id="KAK6195839.1"/>
    </source>
</evidence>
<feature type="transmembrane region" description="Helical" evidence="12">
    <location>
        <begin position="126"/>
        <end position="151"/>
    </location>
</feature>
<keyword evidence="8" id="KW-0406">Ion transport</keyword>